<dbReference type="EMBL" id="QWIQ01000169">
    <property type="protein sequence ID" value="RMZ02258.1"/>
    <property type="molecule type" value="Genomic_DNA"/>
</dbReference>
<comment type="catalytic activity">
    <reaction evidence="8">
        <text>L-seryl-[protein] + ATP = O-phospho-L-seryl-[protein] + ADP + H(+)</text>
        <dbReference type="Rhea" id="RHEA:17989"/>
        <dbReference type="Rhea" id="RHEA-COMP:9863"/>
        <dbReference type="Rhea" id="RHEA-COMP:11604"/>
        <dbReference type="ChEBI" id="CHEBI:15378"/>
        <dbReference type="ChEBI" id="CHEBI:29999"/>
        <dbReference type="ChEBI" id="CHEBI:30616"/>
        <dbReference type="ChEBI" id="CHEBI:83421"/>
        <dbReference type="ChEBI" id="CHEBI:456216"/>
        <dbReference type="EC" id="2.7.11.1"/>
    </reaction>
</comment>
<evidence type="ECO:0000256" key="3">
    <source>
        <dbReference type="ARBA" id="ARBA00022679"/>
    </source>
</evidence>
<accession>A0A3M7GN10</accession>
<dbReference type="VEuPathDB" id="FungiDB:BTJ68_13657"/>
<name>A0A3M7GN10_HORWE</name>
<dbReference type="InterPro" id="IPR000719">
    <property type="entry name" value="Prot_kinase_dom"/>
</dbReference>
<comment type="caution">
    <text evidence="11">The sequence shown here is derived from an EMBL/GenBank/DDBJ whole genome shotgun (WGS) entry which is preliminary data.</text>
</comment>
<evidence type="ECO:0000313" key="12">
    <source>
        <dbReference type="Proteomes" id="UP000281468"/>
    </source>
</evidence>
<feature type="domain" description="Protein kinase" evidence="10">
    <location>
        <begin position="15"/>
        <end position="314"/>
    </location>
</feature>
<gene>
    <name evidence="11" type="ORF">D0862_06073</name>
</gene>
<evidence type="ECO:0000259" key="10">
    <source>
        <dbReference type="PROSITE" id="PS50011"/>
    </source>
</evidence>
<proteinExistence type="predicted"/>
<dbReference type="InterPro" id="IPR008271">
    <property type="entry name" value="Ser/Thr_kinase_AS"/>
</dbReference>
<dbReference type="PROSITE" id="PS50011">
    <property type="entry name" value="PROTEIN_KINASE_DOM"/>
    <property type="match status" value="1"/>
</dbReference>
<organism evidence="11 12">
    <name type="scientific">Hortaea werneckii</name>
    <name type="common">Black yeast</name>
    <name type="synonym">Cladosporium werneckii</name>
    <dbReference type="NCBI Taxonomy" id="91943"/>
    <lineage>
        <taxon>Eukaryota</taxon>
        <taxon>Fungi</taxon>
        <taxon>Dikarya</taxon>
        <taxon>Ascomycota</taxon>
        <taxon>Pezizomycotina</taxon>
        <taxon>Dothideomycetes</taxon>
        <taxon>Dothideomycetidae</taxon>
        <taxon>Mycosphaerellales</taxon>
        <taxon>Teratosphaeriaceae</taxon>
        <taxon>Hortaea</taxon>
    </lineage>
</organism>
<keyword evidence="6" id="KW-0067">ATP-binding</keyword>
<feature type="region of interest" description="Disordered" evidence="9">
    <location>
        <begin position="318"/>
        <end position="511"/>
    </location>
</feature>
<dbReference type="PROSITE" id="PS00108">
    <property type="entry name" value="PROTEIN_KINASE_ST"/>
    <property type="match status" value="1"/>
</dbReference>
<dbReference type="PANTHER" id="PTHR43671">
    <property type="entry name" value="SERINE/THREONINE-PROTEIN KINASE NEK"/>
    <property type="match status" value="1"/>
</dbReference>
<dbReference type="InterPro" id="IPR011009">
    <property type="entry name" value="Kinase-like_dom_sf"/>
</dbReference>
<evidence type="ECO:0000256" key="2">
    <source>
        <dbReference type="ARBA" id="ARBA00022527"/>
    </source>
</evidence>
<evidence type="ECO:0000256" key="6">
    <source>
        <dbReference type="ARBA" id="ARBA00022840"/>
    </source>
</evidence>
<comment type="catalytic activity">
    <reaction evidence="7">
        <text>L-threonyl-[protein] + ATP = O-phospho-L-threonyl-[protein] + ADP + H(+)</text>
        <dbReference type="Rhea" id="RHEA:46608"/>
        <dbReference type="Rhea" id="RHEA-COMP:11060"/>
        <dbReference type="Rhea" id="RHEA-COMP:11605"/>
        <dbReference type="ChEBI" id="CHEBI:15378"/>
        <dbReference type="ChEBI" id="CHEBI:30013"/>
        <dbReference type="ChEBI" id="CHEBI:30616"/>
        <dbReference type="ChEBI" id="CHEBI:61977"/>
        <dbReference type="ChEBI" id="CHEBI:456216"/>
        <dbReference type="EC" id="2.7.11.1"/>
    </reaction>
</comment>
<dbReference type="AlphaFoldDB" id="A0A3M7GN10"/>
<evidence type="ECO:0000256" key="8">
    <source>
        <dbReference type="ARBA" id="ARBA00048679"/>
    </source>
</evidence>
<dbReference type="GO" id="GO:0005524">
    <property type="term" value="F:ATP binding"/>
    <property type="evidence" value="ECO:0007669"/>
    <property type="project" value="UniProtKB-KW"/>
</dbReference>
<evidence type="ECO:0000256" key="9">
    <source>
        <dbReference type="SAM" id="MobiDB-lite"/>
    </source>
</evidence>
<evidence type="ECO:0000256" key="1">
    <source>
        <dbReference type="ARBA" id="ARBA00012513"/>
    </source>
</evidence>
<feature type="compositionally biased region" description="Low complexity" evidence="9">
    <location>
        <begin position="401"/>
        <end position="417"/>
    </location>
</feature>
<feature type="compositionally biased region" description="Low complexity" evidence="9">
    <location>
        <begin position="352"/>
        <end position="364"/>
    </location>
</feature>
<keyword evidence="5" id="KW-0418">Kinase</keyword>
<keyword evidence="3" id="KW-0808">Transferase</keyword>
<dbReference type="SMART" id="SM00220">
    <property type="entry name" value="S_TKc"/>
    <property type="match status" value="1"/>
</dbReference>
<dbReference type="Gene3D" id="1.10.510.10">
    <property type="entry name" value="Transferase(Phosphotransferase) domain 1"/>
    <property type="match status" value="1"/>
</dbReference>
<dbReference type="EC" id="2.7.11.1" evidence="1"/>
<evidence type="ECO:0000256" key="5">
    <source>
        <dbReference type="ARBA" id="ARBA00022777"/>
    </source>
</evidence>
<dbReference type="PANTHER" id="PTHR43671:SF98">
    <property type="entry name" value="SERINE_THREONINE-PROTEIN KINASE NEK11"/>
    <property type="match status" value="1"/>
</dbReference>
<sequence length="511" mass="56022">MPSIIEGGEYIGESGKVYLAVGPLGQSNVWTAVQKDDHSVIVVLKAPSDDDTESSWPRFQHEMIMHELFKDCRYIRRQLDRVAPQKGRHPPLLVLEITETTLWQARTKRPFSKDEVRSVARSMLQGLKEVHDKGLVYVDIKMQNIMLNGFNTSEQGDGSRIVAKLGDLGIVMEPIRATAQPVVYRAPEVFFKGELAQAADLWAFGLVVSHLLEAQRRFSFTGMYDDLHNGTGSMFEREQAMRSAIANDYDISQEEYYKDCALPINNTDHKPGQHWDELRSRGLDEDDVEFLKWVMTVDPRKRPTAKAILGSKWLGEKGAVQKPNFKPPFQESSGQSTQKDKQKTPSPSIADSSSTKSGTTTPGGELSAQNPRPKPSAISTNDSMPTQSDTSAPKSQNIAQRNSPRSSTSSTNDISSPKMRKATPTSSKKSGESLSSGRQVASNTSAIDAQKAAQTAHANRPASAWPIPSTAEKPSAVDDAPKPPKDSGTEPSDPVSFGKNASAGGTYLSYR</sequence>
<dbReference type="Proteomes" id="UP000281468">
    <property type="component" value="Unassembled WGS sequence"/>
</dbReference>
<feature type="compositionally biased region" description="Low complexity" evidence="9">
    <location>
        <begin position="426"/>
        <end position="437"/>
    </location>
</feature>
<dbReference type="InterPro" id="IPR050660">
    <property type="entry name" value="NEK_Ser/Thr_kinase"/>
</dbReference>
<keyword evidence="2" id="KW-0723">Serine/threonine-protein kinase</keyword>
<dbReference type="Pfam" id="PF00069">
    <property type="entry name" value="Pkinase"/>
    <property type="match status" value="1"/>
</dbReference>
<evidence type="ECO:0000256" key="7">
    <source>
        <dbReference type="ARBA" id="ARBA00047899"/>
    </source>
</evidence>
<evidence type="ECO:0000256" key="4">
    <source>
        <dbReference type="ARBA" id="ARBA00022741"/>
    </source>
</evidence>
<feature type="compositionally biased region" description="Polar residues" evidence="9">
    <location>
        <begin position="377"/>
        <end position="400"/>
    </location>
</feature>
<dbReference type="SUPFAM" id="SSF56112">
    <property type="entry name" value="Protein kinase-like (PK-like)"/>
    <property type="match status" value="1"/>
</dbReference>
<reference evidence="11 12" key="1">
    <citation type="journal article" date="2018" name="BMC Genomics">
        <title>Genomic evidence for intraspecific hybridization in a clonal and extremely halotolerant yeast.</title>
        <authorList>
            <person name="Gostincar C."/>
            <person name="Stajich J.E."/>
            <person name="Zupancic J."/>
            <person name="Zalar P."/>
            <person name="Gunde-Cimerman N."/>
        </authorList>
    </citation>
    <scope>NUCLEOTIDE SEQUENCE [LARGE SCALE GENOMIC DNA]</scope>
    <source>
        <strain evidence="11 12">EXF-171</strain>
    </source>
</reference>
<evidence type="ECO:0000313" key="11">
    <source>
        <dbReference type="EMBL" id="RMZ02258.1"/>
    </source>
</evidence>
<dbReference type="GO" id="GO:0004674">
    <property type="term" value="F:protein serine/threonine kinase activity"/>
    <property type="evidence" value="ECO:0007669"/>
    <property type="project" value="UniProtKB-KW"/>
</dbReference>
<feature type="compositionally biased region" description="Basic and acidic residues" evidence="9">
    <location>
        <begin position="475"/>
        <end position="488"/>
    </location>
</feature>
<feature type="compositionally biased region" description="Polar residues" evidence="9">
    <location>
        <begin position="438"/>
        <end position="457"/>
    </location>
</feature>
<protein>
    <recommendedName>
        <fullName evidence="1">non-specific serine/threonine protein kinase</fullName>
        <ecNumber evidence="1">2.7.11.1</ecNumber>
    </recommendedName>
</protein>
<keyword evidence="4" id="KW-0547">Nucleotide-binding</keyword>